<reference evidence="2" key="2">
    <citation type="submission" date="2023-06" db="EMBL/GenBank/DDBJ databases">
        <authorList>
            <consortium name="Lawrence Berkeley National Laboratory"/>
            <person name="Mondo S.J."/>
            <person name="Hensen N."/>
            <person name="Bonometti L."/>
            <person name="Westerberg I."/>
            <person name="Brannstrom I.O."/>
            <person name="Guillou S."/>
            <person name="Cros-Aarteil S."/>
            <person name="Calhoun S."/>
            <person name="Haridas S."/>
            <person name="Kuo A."/>
            <person name="Pangilinan J."/>
            <person name="Riley R."/>
            <person name="Labutti K."/>
            <person name="Andreopoulos B."/>
            <person name="Lipzen A."/>
            <person name="Chen C."/>
            <person name="Yanf M."/>
            <person name="Daum C."/>
            <person name="Ng V."/>
            <person name="Clum A."/>
            <person name="Steindorff A."/>
            <person name="Ohm R."/>
            <person name="Martin F."/>
            <person name="Silar P."/>
            <person name="Natvig D."/>
            <person name="Lalanne C."/>
            <person name="Gautier V."/>
            <person name="Ament-Velasquez S.L."/>
            <person name="Kruys A."/>
            <person name="Hutchinson M.I."/>
            <person name="Powell A.J."/>
            <person name="Barry K."/>
            <person name="Miller A.N."/>
            <person name="Grigoriev I.V."/>
            <person name="Debuchy R."/>
            <person name="Gladieux P."/>
            <person name="Thoren M.H."/>
            <person name="Johannesson H."/>
        </authorList>
    </citation>
    <scope>NUCLEOTIDE SEQUENCE</scope>
    <source>
        <strain evidence="2">CBS 626.80</strain>
    </source>
</reference>
<protein>
    <submittedName>
        <fullName evidence="2">Uncharacterized protein</fullName>
    </submittedName>
</protein>
<keyword evidence="3" id="KW-1185">Reference proteome</keyword>
<dbReference type="Proteomes" id="UP001303222">
    <property type="component" value="Unassembled WGS sequence"/>
</dbReference>
<evidence type="ECO:0000313" key="2">
    <source>
        <dbReference type="EMBL" id="KAK3950178.1"/>
    </source>
</evidence>
<evidence type="ECO:0000256" key="1">
    <source>
        <dbReference type="SAM" id="SignalP"/>
    </source>
</evidence>
<name>A0AAN6SEG4_9PEZI</name>
<reference evidence="2" key="1">
    <citation type="journal article" date="2023" name="Mol. Phylogenet. Evol.">
        <title>Genome-scale phylogeny and comparative genomics of the fungal order Sordariales.</title>
        <authorList>
            <person name="Hensen N."/>
            <person name="Bonometti L."/>
            <person name="Westerberg I."/>
            <person name="Brannstrom I.O."/>
            <person name="Guillou S."/>
            <person name="Cros-Aarteil S."/>
            <person name="Calhoun S."/>
            <person name="Haridas S."/>
            <person name="Kuo A."/>
            <person name="Mondo S."/>
            <person name="Pangilinan J."/>
            <person name="Riley R."/>
            <person name="LaButti K."/>
            <person name="Andreopoulos B."/>
            <person name="Lipzen A."/>
            <person name="Chen C."/>
            <person name="Yan M."/>
            <person name="Daum C."/>
            <person name="Ng V."/>
            <person name="Clum A."/>
            <person name="Steindorff A."/>
            <person name="Ohm R.A."/>
            <person name="Martin F."/>
            <person name="Silar P."/>
            <person name="Natvig D.O."/>
            <person name="Lalanne C."/>
            <person name="Gautier V."/>
            <person name="Ament-Velasquez S.L."/>
            <person name="Kruys A."/>
            <person name="Hutchinson M.I."/>
            <person name="Powell A.J."/>
            <person name="Barry K."/>
            <person name="Miller A.N."/>
            <person name="Grigoriev I.V."/>
            <person name="Debuchy R."/>
            <person name="Gladieux P."/>
            <person name="Hiltunen Thoren M."/>
            <person name="Johannesson H."/>
        </authorList>
    </citation>
    <scope>NUCLEOTIDE SEQUENCE</scope>
    <source>
        <strain evidence="2">CBS 626.80</strain>
    </source>
</reference>
<organism evidence="2 3">
    <name type="scientific">Pseudoneurospora amorphoporcata</name>
    <dbReference type="NCBI Taxonomy" id="241081"/>
    <lineage>
        <taxon>Eukaryota</taxon>
        <taxon>Fungi</taxon>
        <taxon>Dikarya</taxon>
        <taxon>Ascomycota</taxon>
        <taxon>Pezizomycotina</taxon>
        <taxon>Sordariomycetes</taxon>
        <taxon>Sordariomycetidae</taxon>
        <taxon>Sordariales</taxon>
        <taxon>Sordariaceae</taxon>
        <taxon>Pseudoneurospora</taxon>
    </lineage>
</organism>
<feature type="chain" id="PRO_5042839678" evidence="1">
    <location>
        <begin position="17"/>
        <end position="49"/>
    </location>
</feature>
<comment type="caution">
    <text evidence="2">The sequence shown here is derived from an EMBL/GenBank/DDBJ whole genome shotgun (WGS) entry which is preliminary data.</text>
</comment>
<accession>A0AAN6SEG4</accession>
<feature type="signal peptide" evidence="1">
    <location>
        <begin position="1"/>
        <end position="16"/>
    </location>
</feature>
<dbReference type="AlphaFoldDB" id="A0AAN6SEG4"/>
<gene>
    <name evidence="2" type="ORF">QBC32DRAFT_316106</name>
</gene>
<evidence type="ECO:0000313" key="3">
    <source>
        <dbReference type="Proteomes" id="UP001303222"/>
    </source>
</evidence>
<sequence>MRVIVLFTFLIGLSMAGETINLDDRAAKLPRKQTYRPGKIDGDYLSRLS</sequence>
<keyword evidence="1" id="KW-0732">Signal</keyword>
<dbReference type="EMBL" id="MU859187">
    <property type="protein sequence ID" value="KAK3950178.1"/>
    <property type="molecule type" value="Genomic_DNA"/>
</dbReference>
<proteinExistence type="predicted"/>